<dbReference type="GO" id="GO:0016491">
    <property type="term" value="F:oxidoreductase activity"/>
    <property type="evidence" value="ECO:0007669"/>
    <property type="project" value="UniProtKB-KW"/>
</dbReference>
<evidence type="ECO:0000256" key="2">
    <source>
        <dbReference type="ARBA" id="ARBA00022857"/>
    </source>
</evidence>
<comment type="similarity">
    <text evidence="1 4">Belongs to the short-chain dehydrogenases/reductases (SDR) family.</text>
</comment>
<dbReference type="CDD" id="cd05233">
    <property type="entry name" value="SDR_c"/>
    <property type="match status" value="1"/>
</dbReference>
<keyword evidence="2" id="KW-0521">NADP</keyword>
<dbReference type="PANTHER" id="PTHR43391">
    <property type="entry name" value="RETINOL DEHYDROGENASE-RELATED"/>
    <property type="match status" value="1"/>
</dbReference>
<dbReference type="EMBL" id="JACHNU010000004">
    <property type="protein sequence ID" value="MBB4663334.1"/>
    <property type="molecule type" value="Genomic_DNA"/>
</dbReference>
<dbReference type="PRINTS" id="PR00080">
    <property type="entry name" value="SDRFAMILY"/>
</dbReference>
<protein>
    <submittedName>
        <fullName evidence="5">NAD(P)-dependent dehydrogenase (Short-subunit alcohol dehydrogenase family)</fullName>
    </submittedName>
</protein>
<dbReference type="InterPro" id="IPR002347">
    <property type="entry name" value="SDR_fam"/>
</dbReference>
<proteinExistence type="inferred from homology"/>
<dbReference type="SUPFAM" id="SSF51735">
    <property type="entry name" value="NAD(P)-binding Rossmann-fold domains"/>
    <property type="match status" value="1"/>
</dbReference>
<keyword evidence="6" id="KW-1185">Reference proteome</keyword>
<dbReference type="InterPro" id="IPR036291">
    <property type="entry name" value="NAD(P)-bd_dom_sf"/>
</dbReference>
<evidence type="ECO:0000256" key="3">
    <source>
        <dbReference type="ARBA" id="ARBA00023002"/>
    </source>
</evidence>
<dbReference type="GO" id="GO:0005829">
    <property type="term" value="C:cytosol"/>
    <property type="evidence" value="ECO:0007669"/>
    <property type="project" value="TreeGrafter"/>
</dbReference>
<dbReference type="AlphaFoldDB" id="A0A840IGY7"/>
<evidence type="ECO:0000313" key="5">
    <source>
        <dbReference type="EMBL" id="MBB4663334.1"/>
    </source>
</evidence>
<name>A0A840IGY7_9ACTN</name>
<keyword evidence="3" id="KW-0560">Oxidoreductase</keyword>
<dbReference type="Proteomes" id="UP000585272">
    <property type="component" value="Unassembled WGS sequence"/>
</dbReference>
<accession>A0A840IGY7</accession>
<dbReference type="PRINTS" id="PR00081">
    <property type="entry name" value="GDHRDH"/>
</dbReference>
<gene>
    <name evidence="5" type="ORF">BDZ31_002929</name>
</gene>
<evidence type="ECO:0000256" key="1">
    <source>
        <dbReference type="ARBA" id="ARBA00006484"/>
    </source>
</evidence>
<dbReference type="Pfam" id="PF00106">
    <property type="entry name" value="adh_short"/>
    <property type="match status" value="1"/>
</dbReference>
<dbReference type="Gene3D" id="3.40.50.720">
    <property type="entry name" value="NAD(P)-binding Rossmann-like Domain"/>
    <property type="match status" value="1"/>
</dbReference>
<reference evidence="5 6" key="1">
    <citation type="submission" date="2020-08" db="EMBL/GenBank/DDBJ databases">
        <title>Genomic Encyclopedia of Archaeal and Bacterial Type Strains, Phase II (KMG-II): from individual species to whole genera.</title>
        <authorList>
            <person name="Goeker M."/>
        </authorList>
    </citation>
    <scope>NUCLEOTIDE SEQUENCE [LARGE SCALE GENOMIC DNA]</scope>
    <source>
        <strain evidence="5 6">DSM 23288</strain>
    </source>
</reference>
<sequence>MAQRAAIVTGASSGIGLEIARMLGEEGYALTLAARRPEKLTAAADGLRAKGLEVQEVAAALSKEEAVKAVVAAHEQRYGRLDLLVNNAGVGIGAPVAEIETKRLDMQLDVNVRSLVLFYRECVGLLRAAAAEHRGALVVNTASISGKRGQPWLSVYSATKAAVVGFTEAMNKELATEGIRSTALCPAFVDTPMTDFAKAGGVAAEAMITTRDIAEAVRMLLKLSPACLVPEIIFERPGDPL</sequence>
<evidence type="ECO:0000313" key="6">
    <source>
        <dbReference type="Proteomes" id="UP000585272"/>
    </source>
</evidence>
<dbReference type="RefSeq" id="WP_183343073.1">
    <property type="nucleotide sequence ID" value="NZ_JACHNU010000004.1"/>
</dbReference>
<evidence type="ECO:0000256" key="4">
    <source>
        <dbReference type="RuleBase" id="RU000363"/>
    </source>
</evidence>
<comment type="caution">
    <text evidence="5">The sequence shown here is derived from an EMBL/GenBank/DDBJ whole genome shotgun (WGS) entry which is preliminary data.</text>
</comment>
<dbReference type="PANTHER" id="PTHR43391:SF14">
    <property type="entry name" value="DEHYDROGENASE_REDUCTASE SDR FAMILY PROTEIN 7-LIKE"/>
    <property type="match status" value="1"/>
</dbReference>
<organism evidence="5 6">
    <name type="scientific">Conexibacter arvalis</name>
    <dbReference type="NCBI Taxonomy" id="912552"/>
    <lineage>
        <taxon>Bacteria</taxon>
        <taxon>Bacillati</taxon>
        <taxon>Actinomycetota</taxon>
        <taxon>Thermoleophilia</taxon>
        <taxon>Solirubrobacterales</taxon>
        <taxon>Conexibacteraceae</taxon>
        <taxon>Conexibacter</taxon>
    </lineage>
</organism>